<keyword evidence="3" id="KW-1185">Reference proteome</keyword>
<comment type="caution">
    <text evidence="2">The sequence shown here is derived from an EMBL/GenBank/DDBJ whole genome shotgun (WGS) entry which is preliminary data.</text>
</comment>
<dbReference type="RefSeq" id="WP_270680498.1">
    <property type="nucleotide sequence ID" value="NZ_JAQFWP010000065.1"/>
</dbReference>
<reference evidence="2" key="1">
    <citation type="submission" date="2023-01" db="EMBL/GenBank/DDBJ databases">
        <title>Draft genome sequence of Nocardiopsis sp. LSu2-4 isolated from halophytes.</title>
        <authorList>
            <person name="Duangmal K."/>
            <person name="Chantavorakit T."/>
        </authorList>
    </citation>
    <scope>NUCLEOTIDE SEQUENCE</scope>
    <source>
        <strain evidence="2">LSu2-4</strain>
    </source>
</reference>
<evidence type="ECO:0000313" key="2">
    <source>
        <dbReference type="EMBL" id="MDA2807879.1"/>
    </source>
</evidence>
<gene>
    <name evidence="2" type="ORF">O4U47_25435</name>
</gene>
<feature type="compositionally biased region" description="Low complexity" evidence="1">
    <location>
        <begin position="23"/>
        <end position="33"/>
    </location>
</feature>
<feature type="region of interest" description="Disordered" evidence="1">
    <location>
        <begin position="1"/>
        <end position="40"/>
    </location>
</feature>
<protein>
    <submittedName>
        <fullName evidence="2">Uncharacterized protein</fullName>
    </submittedName>
</protein>
<organism evidence="2 3">
    <name type="scientific">Nocardiopsis suaedae</name>
    <dbReference type="NCBI Taxonomy" id="3018444"/>
    <lineage>
        <taxon>Bacteria</taxon>
        <taxon>Bacillati</taxon>
        <taxon>Actinomycetota</taxon>
        <taxon>Actinomycetes</taxon>
        <taxon>Streptosporangiales</taxon>
        <taxon>Nocardiopsidaceae</taxon>
        <taxon>Nocardiopsis</taxon>
    </lineage>
</organism>
<dbReference type="Proteomes" id="UP001165685">
    <property type="component" value="Unassembled WGS sequence"/>
</dbReference>
<accession>A0ABT4TT64</accession>
<dbReference type="EMBL" id="JAQFWP010000065">
    <property type="protein sequence ID" value="MDA2807879.1"/>
    <property type="molecule type" value="Genomic_DNA"/>
</dbReference>
<proteinExistence type="predicted"/>
<evidence type="ECO:0000256" key="1">
    <source>
        <dbReference type="SAM" id="MobiDB-lite"/>
    </source>
</evidence>
<sequence length="131" mass="14013">MTPDGATAASRRLYPRPGPPPTAASSATRPGTTDADPRPDADVVWAYFDTDTGEAVLALTDDARGVLRLRTDHDEHQAVLLAVLAAACVGARTAVDDDARTWWAAVARQGEAILDQVRGIRRLPKVSREDP</sequence>
<evidence type="ECO:0000313" key="3">
    <source>
        <dbReference type="Proteomes" id="UP001165685"/>
    </source>
</evidence>
<name>A0ABT4TT64_9ACTN</name>